<dbReference type="AlphaFoldDB" id="A0A318TZ03"/>
<dbReference type="PANTHER" id="PTHR36531:SF6">
    <property type="entry name" value="DNA REPLICATION ATP-DEPENDENT HELICASE_NUCLEASE DNA2"/>
    <property type="match status" value="1"/>
</dbReference>
<dbReference type="GO" id="GO:0004527">
    <property type="term" value="F:exonuclease activity"/>
    <property type="evidence" value="ECO:0007669"/>
    <property type="project" value="UniProtKB-KW"/>
</dbReference>
<evidence type="ECO:0000256" key="7">
    <source>
        <dbReference type="ARBA" id="ARBA00022801"/>
    </source>
</evidence>
<sequence length="211" mass="23184">MDFETIPLSAVQHAVYCLRQAALIHLERLWDENIFTAQGDVLHAVADKGGSRKGRGGRRVLSLPLGSVRLGLSGVADLVEFQPLPEGGERPFPVEYKRGKPKLHRADEAQLCAQALCLEEMTGQSVPEGALSYAQTKRRVTVPFDADLRALTEATVADLAAVFARGATPPPTPHRSRCRACSLLDLCRPDTVARPVKRWRDQTLARLLEAR</sequence>
<evidence type="ECO:0000256" key="1">
    <source>
        <dbReference type="ARBA" id="ARBA00001966"/>
    </source>
</evidence>
<comment type="similarity">
    <text evidence="2 13">Belongs to the CRISPR-associated exonuclease Cas4 family.</text>
</comment>
<evidence type="ECO:0000256" key="11">
    <source>
        <dbReference type="ARBA" id="ARBA00023118"/>
    </source>
</evidence>
<evidence type="ECO:0000256" key="8">
    <source>
        <dbReference type="ARBA" id="ARBA00022839"/>
    </source>
</evidence>
<dbReference type="EMBL" id="QJTK01000008">
    <property type="protein sequence ID" value="PYF09574.1"/>
    <property type="molecule type" value="Genomic_DNA"/>
</dbReference>
<proteinExistence type="inferred from homology"/>
<dbReference type="Gene3D" id="3.90.320.10">
    <property type="match status" value="1"/>
</dbReference>
<comment type="cofactor">
    <cofactor evidence="1">
        <name>[4Fe-4S] cluster</name>
        <dbReference type="ChEBI" id="CHEBI:49883"/>
    </cofactor>
</comment>
<evidence type="ECO:0000259" key="14">
    <source>
        <dbReference type="Pfam" id="PF01930"/>
    </source>
</evidence>
<evidence type="ECO:0000256" key="13">
    <source>
        <dbReference type="RuleBase" id="RU365022"/>
    </source>
</evidence>
<evidence type="ECO:0000256" key="9">
    <source>
        <dbReference type="ARBA" id="ARBA00023004"/>
    </source>
</evidence>
<dbReference type="GO" id="GO:0051536">
    <property type="term" value="F:iron-sulfur cluster binding"/>
    <property type="evidence" value="ECO:0007669"/>
    <property type="project" value="UniProtKB-KW"/>
</dbReference>
<dbReference type="Proteomes" id="UP000247727">
    <property type="component" value="Unassembled WGS sequence"/>
</dbReference>
<evidence type="ECO:0000256" key="4">
    <source>
        <dbReference type="ARBA" id="ARBA00020049"/>
    </source>
</evidence>
<accession>A0A318TZ03</accession>
<dbReference type="Pfam" id="PF01930">
    <property type="entry name" value="Cas_Cas4"/>
    <property type="match status" value="1"/>
</dbReference>
<keyword evidence="10 13" id="KW-0411">Iron-sulfur</keyword>
<dbReference type="NCBIfam" id="TIGR00372">
    <property type="entry name" value="cas4"/>
    <property type="match status" value="1"/>
</dbReference>
<keyword evidence="5 13" id="KW-0540">Nuclease</keyword>
<evidence type="ECO:0000313" key="15">
    <source>
        <dbReference type="EMBL" id="PYF09574.1"/>
    </source>
</evidence>
<comment type="cofactor">
    <cofactor evidence="13">
        <name>iron-sulfur cluster</name>
        <dbReference type="ChEBI" id="CHEBI:30408"/>
    </cofactor>
</comment>
<keyword evidence="6 13" id="KW-0479">Metal-binding</keyword>
<comment type="caution">
    <text evidence="15">The sequence shown here is derived from an EMBL/GenBank/DDBJ whole genome shotgun (WGS) entry which is preliminary data.</text>
</comment>
<evidence type="ECO:0000256" key="5">
    <source>
        <dbReference type="ARBA" id="ARBA00022722"/>
    </source>
</evidence>
<comment type="function">
    <text evidence="13">CRISPR (clustered regularly interspaced short palindromic repeat) is an adaptive immune system that provides protection against mobile genetic elements (viruses, transposable elements and conjugative plasmids). CRISPR clusters contain sequences complementary to antecedent mobile elements and target invading nucleic acids. CRISPR clusters are transcribed and processed into CRISPR RNA (crRNA).</text>
</comment>
<dbReference type="InterPro" id="IPR051827">
    <property type="entry name" value="Cas4_exonuclease"/>
</dbReference>
<keyword evidence="12 13" id="KW-0464">Manganese</keyword>
<gene>
    <name evidence="15" type="ORF">C8J30_108152</name>
</gene>
<protein>
    <recommendedName>
        <fullName evidence="4 13">CRISPR-associated exonuclease Cas4</fullName>
        <ecNumber evidence="3 13">3.1.12.1</ecNumber>
    </recommendedName>
</protein>
<keyword evidence="8 13" id="KW-0269">Exonuclease</keyword>
<evidence type="ECO:0000256" key="10">
    <source>
        <dbReference type="ARBA" id="ARBA00023014"/>
    </source>
</evidence>
<reference evidence="15 16" key="1">
    <citation type="submission" date="2018-06" db="EMBL/GenBank/DDBJ databases">
        <title>Genomic Encyclopedia of Type Strains, Phase III (KMG-III): the genomes of soil and plant-associated and newly described type strains.</title>
        <authorList>
            <person name="Whitman W."/>
        </authorList>
    </citation>
    <scope>NUCLEOTIDE SEQUENCE [LARGE SCALE GENOMIC DNA]</scope>
    <source>
        <strain evidence="15 16">JA737</strain>
    </source>
</reference>
<evidence type="ECO:0000256" key="2">
    <source>
        <dbReference type="ARBA" id="ARBA00009189"/>
    </source>
</evidence>
<dbReference type="PANTHER" id="PTHR36531">
    <property type="entry name" value="CRISPR-ASSOCIATED EXONUCLEASE CAS4"/>
    <property type="match status" value="1"/>
</dbReference>
<dbReference type="GO" id="GO:0051607">
    <property type="term" value="P:defense response to virus"/>
    <property type="evidence" value="ECO:0007669"/>
    <property type="project" value="UniProtKB-KW"/>
</dbReference>
<comment type="cofactor">
    <cofactor evidence="13">
        <name>Mg(2+)</name>
        <dbReference type="ChEBI" id="CHEBI:18420"/>
    </cofactor>
    <cofactor evidence="13">
        <name>Mn(2+)</name>
        <dbReference type="ChEBI" id="CHEBI:29035"/>
    </cofactor>
    <text evidence="13">Mg(2+) or Mn(2+) required for ssDNA cleavage activity.</text>
</comment>
<evidence type="ECO:0000313" key="16">
    <source>
        <dbReference type="Proteomes" id="UP000247727"/>
    </source>
</evidence>
<dbReference type="OrthoDB" id="9781776at2"/>
<keyword evidence="11 13" id="KW-0051">Antiviral defense</keyword>
<dbReference type="EC" id="3.1.12.1" evidence="3 13"/>
<name>A0A318TZ03_9RHOB</name>
<evidence type="ECO:0000256" key="3">
    <source>
        <dbReference type="ARBA" id="ARBA00012768"/>
    </source>
</evidence>
<dbReference type="InterPro" id="IPR013343">
    <property type="entry name" value="CRISPR-assoc_prot_Cas4"/>
</dbReference>
<keyword evidence="16" id="KW-1185">Reference proteome</keyword>
<organism evidence="15 16">
    <name type="scientific">Rhodobacter viridis</name>
    <dbReference type="NCBI Taxonomy" id="1054202"/>
    <lineage>
        <taxon>Bacteria</taxon>
        <taxon>Pseudomonadati</taxon>
        <taxon>Pseudomonadota</taxon>
        <taxon>Alphaproteobacteria</taxon>
        <taxon>Rhodobacterales</taxon>
        <taxon>Rhodobacter group</taxon>
        <taxon>Rhodobacter</taxon>
    </lineage>
</organism>
<dbReference type="InterPro" id="IPR011604">
    <property type="entry name" value="PDDEXK-like_dom_sf"/>
</dbReference>
<feature type="domain" description="DUF83" evidence="14">
    <location>
        <begin position="9"/>
        <end position="188"/>
    </location>
</feature>
<dbReference type="RefSeq" id="WP_110806047.1">
    <property type="nucleotide sequence ID" value="NZ_QJTK01000008.1"/>
</dbReference>
<evidence type="ECO:0000256" key="6">
    <source>
        <dbReference type="ARBA" id="ARBA00022723"/>
    </source>
</evidence>
<dbReference type="GO" id="GO:0046872">
    <property type="term" value="F:metal ion binding"/>
    <property type="evidence" value="ECO:0007669"/>
    <property type="project" value="UniProtKB-KW"/>
</dbReference>
<dbReference type="InterPro" id="IPR022765">
    <property type="entry name" value="Dna2/Cas4_DUF83"/>
</dbReference>
<keyword evidence="7 13" id="KW-0378">Hydrolase</keyword>
<keyword evidence="9 13" id="KW-0408">Iron</keyword>
<evidence type="ECO:0000256" key="12">
    <source>
        <dbReference type="ARBA" id="ARBA00023211"/>
    </source>
</evidence>